<organism evidence="1 2">
    <name type="scientific">Epilithonimonas lactis</name>
    <dbReference type="NCBI Taxonomy" id="421072"/>
    <lineage>
        <taxon>Bacteria</taxon>
        <taxon>Pseudomonadati</taxon>
        <taxon>Bacteroidota</taxon>
        <taxon>Flavobacteriia</taxon>
        <taxon>Flavobacteriales</taxon>
        <taxon>Weeksellaceae</taxon>
        <taxon>Chryseobacterium group</taxon>
        <taxon>Epilithonimonas</taxon>
    </lineage>
</organism>
<comment type="caution">
    <text evidence="1">The sequence shown here is derived from an EMBL/GenBank/DDBJ whole genome shotgun (WGS) entry which is preliminary data.</text>
</comment>
<dbReference type="Pfam" id="PF07606">
    <property type="entry name" value="DUF1569"/>
    <property type="match status" value="1"/>
</dbReference>
<evidence type="ECO:0000313" key="1">
    <source>
        <dbReference type="EMBL" id="KFC22222.1"/>
    </source>
</evidence>
<reference evidence="1 2" key="1">
    <citation type="submission" date="2014-07" db="EMBL/GenBank/DDBJ databases">
        <title>Epilithonimonas lactis LMG 22401 Genome.</title>
        <authorList>
            <person name="Pipes S.E."/>
            <person name="Stropko S.J."/>
        </authorList>
    </citation>
    <scope>NUCLEOTIDE SEQUENCE [LARGE SCALE GENOMIC DNA]</scope>
    <source>
        <strain evidence="1 2">LMG 24401</strain>
    </source>
</reference>
<gene>
    <name evidence="1" type="ORF">IO89_09770</name>
</gene>
<dbReference type="InterPro" id="IPR034660">
    <property type="entry name" value="DinB/YfiT-like"/>
</dbReference>
<evidence type="ECO:0000313" key="2">
    <source>
        <dbReference type="Proteomes" id="UP000028623"/>
    </source>
</evidence>
<name>A0A085BIC7_9FLAO</name>
<accession>A0A085BIC7</accession>
<sequence>MKNIFDQNDTSHFIKRINALTEDSFPKWGVMSVDKMLAHCNITYELIYESEKHKKPGLITKWILKRFVKSTVVSETPYKHNSPTSAMFVITDNKSFEDERKRIIGFIQKTQQLGADAFEGKESFNFGKLTSTEWNNMMAKHLDHHLQQFGV</sequence>
<dbReference type="EMBL" id="JPLY01000003">
    <property type="protein sequence ID" value="KFC22222.1"/>
    <property type="molecule type" value="Genomic_DNA"/>
</dbReference>
<dbReference type="RefSeq" id="WP_034975729.1">
    <property type="nucleotide sequence ID" value="NZ_FOFI01000003.1"/>
</dbReference>
<dbReference type="Proteomes" id="UP000028623">
    <property type="component" value="Unassembled WGS sequence"/>
</dbReference>
<dbReference type="Gene3D" id="1.20.120.450">
    <property type="entry name" value="dinb family like domain"/>
    <property type="match status" value="1"/>
</dbReference>
<dbReference type="InterPro" id="IPR011463">
    <property type="entry name" value="DUF1569"/>
</dbReference>
<evidence type="ECO:0008006" key="3">
    <source>
        <dbReference type="Google" id="ProtNLM"/>
    </source>
</evidence>
<proteinExistence type="predicted"/>
<dbReference type="STRING" id="421072.SAMN04488097_2570"/>
<dbReference type="OrthoDB" id="2599194at2"/>
<dbReference type="AlphaFoldDB" id="A0A085BIC7"/>
<protein>
    <recommendedName>
        <fullName evidence="3">DUF1569 domain-containing protein</fullName>
    </recommendedName>
</protein>
<dbReference type="eggNOG" id="ENOG502ZRUR">
    <property type="taxonomic scope" value="Bacteria"/>
</dbReference>
<keyword evidence="2" id="KW-1185">Reference proteome</keyword>